<feature type="binding site" evidence="4 6">
    <location>
        <position position="154"/>
    </location>
    <ligand>
        <name>substrate</name>
    </ligand>
</feature>
<evidence type="ECO:0000256" key="5">
    <source>
        <dbReference type="PIRSR" id="PIRSR000102-1"/>
    </source>
</evidence>
<dbReference type="InterPro" id="IPR011275">
    <property type="entry name" value="Malate_DH_type3"/>
</dbReference>
<dbReference type="InterPro" id="IPR036291">
    <property type="entry name" value="NAD(P)-bd_dom_sf"/>
</dbReference>
<dbReference type="InterPro" id="IPR022383">
    <property type="entry name" value="Lactate/malate_DH_C"/>
</dbReference>
<dbReference type="FunFam" id="3.90.110.10:FF:000004">
    <property type="entry name" value="Malate dehydrogenase"/>
    <property type="match status" value="1"/>
</dbReference>
<dbReference type="GO" id="GO:0006099">
    <property type="term" value="P:tricarboxylic acid cycle"/>
    <property type="evidence" value="ECO:0007669"/>
    <property type="project" value="UniProtKB-UniRule"/>
</dbReference>
<evidence type="ECO:0000256" key="6">
    <source>
        <dbReference type="PIRSR" id="PIRSR000102-2"/>
    </source>
</evidence>
<dbReference type="RefSeq" id="WP_128357989.1">
    <property type="nucleotide sequence ID" value="NZ_CP053840.1"/>
</dbReference>
<evidence type="ECO:0000256" key="4">
    <source>
        <dbReference type="HAMAP-Rule" id="MF_00487"/>
    </source>
</evidence>
<protein>
    <recommendedName>
        <fullName evidence="4">Malate dehydrogenase</fullName>
        <ecNumber evidence="4">1.1.1.37</ecNumber>
    </recommendedName>
</protein>
<evidence type="ECO:0000256" key="1">
    <source>
        <dbReference type="ARBA" id="ARBA00022532"/>
    </source>
</evidence>
<dbReference type="HAMAP" id="MF_00487">
    <property type="entry name" value="Malate_dehydrog_3"/>
    <property type="match status" value="1"/>
</dbReference>
<evidence type="ECO:0000313" key="11">
    <source>
        <dbReference type="Proteomes" id="UP000503482"/>
    </source>
</evidence>
<dbReference type="InterPro" id="IPR015955">
    <property type="entry name" value="Lactate_DH/Glyco_Ohase_4_C"/>
</dbReference>
<dbReference type="KEGG" id="avp:AVENP_1902"/>
<keyword evidence="3 4" id="KW-0520">NAD</keyword>
<feature type="domain" description="Lactate/malate dehydrogenase C-terminal" evidence="9">
    <location>
        <begin position="150"/>
        <end position="306"/>
    </location>
</feature>
<dbReference type="Pfam" id="PF02866">
    <property type="entry name" value="Ldh_1_C"/>
    <property type="match status" value="1"/>
</dbReference>
<name>A0AAE7B8L2_9BACT</name>
<dbReference type="SUPFAM" id="SSF51735">
    <property type="entry name" value="NAD(P)-binding Rossmann-fold domains"/>
    <property type="match status" value="1"/>
</dbReference>
<feature type="domain" description="Lactate/malate dehydrogenase N-terminal" evidence="8">
    <location>
        <begin position="6"/>
        <end position="145"/>
    </location>
</feature>
<evidence type="ECO:0000313" key="10">
    <source>
        <dbReference type="EMBL" id="QKF67443.1"/>
    </source>
</evidence>
<accession>A0AAE7B8L2</accession>
<evidence type="ECO:0000259" key="8">
    <source>
        <dbReference type="Pfam" id="PF00056"/>
    </source>
</evidence>
<sequence length="313" mass="33662">MSNNKKVGIIGAGNVGATLAFSLANKNICTEIVLKDLRMNVVEAMALDISQAARAAKSSTKVSFASNTEEFSNCDVIVITAGIPRKPGMSRDDLLLTNAKIMTSVINEIAPFNKDAIYMIVSNPLDAMVYTALKATSLPRNKIIGMAGVLDSSRMAHFIKEKLTFTPNEIKAAVMGGHGDEMVPLANYSSVDGKALSEFLTADEIEEIIVKTRNGGAQIVKLLETGSAYYAPGHSTALMVEAILTDSKETYPCAVMLQGEYGYENIVAGVPVVLGKEGFEKIVELELNEEQKAQFAKSIASIKELVNIIDNNF</sequence>
<dbReference type="EC" id="1.1.1.37" evidence="4"/>
<keyword evidence="2 4" id="KW-0560">Oxidoreductase</keyword>
<dbReference type="AlphaFoldDB" id="A0AAE7B8L2"/>
<dbReference type="FunFam" id="3.40.50.720:FF:000018">
    <property type="entry name" value="Malate dehydrogenase"/>
    <property type="match status" value="1"/>
</dbReference>
<comment type="catalytic activity">
    <reaction evidence="4">
        <text>(S)-malate + NAD(+) = oxaloacetate + NADH + H(+)</text>
        <dbReference type="Rhea" id="RHEA:21432"/>
        <dbReference type="ChEBI" id="CHEBI:15378"/>
        <dbReference type="ChEBI" id="CHEBI:15589"/>
        <dbReference type="ChEBI" id="CHEBI:16452"/>
        <dbReference type="ChEBI" id="CHEBI:57540"/>
        <dbReference type="ChEBI" id="CHEBI:57945"/>
        <dbReference type="EC" id="1.1.1.37"/>
    </reaction>
</comment>
<dbReference type="Proteomes" id="UP000503482">
    <property type="component" value="Chromosome"/>
</dbReference>
<organism evidence="10 11">
    <name type="scientific">Arcobacter venerupis</name>
    <dbReference type="NCBI Taxonomy" id="1054033"/>
    <lineage>
        <taxon>Bacteria</taxon>
        <taxon>Pseudomonadati</taxon>
        <taxon>Campylobacterota</taxon>
        <taxon>Epsilonproteobacteria</taxon>
        <taxon>Campylobacterales</taxon>
        <taxon>Arcobacteraceae</taxon>
        <taxon>Arcobacter</taxon>
    </lineage>
</organism>
<proteinExistence type="inferred from homology"/>
<feature type="active site" description="Proton acceptor" evidence="4 5">
    <location>
        <position position="178"/>
    </location>
</feature>
<dbReference type="SUPFAM" id="SSF56327">
    <property type="entry name" value="LDH C-terminal domain-like"/>
    <property type="match status" value="1"/>
</dbReference>
<dbReference type="Gene3D" id="3.40.50.720">
    <property type="entry name" value="NAD(P)-binding Rossmann-like Domain"/>
    <property type="match status" value="1"/>
</dbReference>
<feature type="binding site" evidence="4 7">
    <location>
        <begin position="11"/>
        <end position="16"/>
    </location>
    <ligand>
        <name>NAD(+)</name>
        <dbReference type="ChEBI" id="CHEBI:57540"/>
    </ligand>
</feature>
<feature type="binding site" evidence="4 7">
    <location>
        <begin position="121"/>
        <end position="123"/>
    </location>
    <ligand>
        <name>NAD(+)</name>
        <dbReference type="ChEBI" id="CHEBI:57540"/>
    </ligand>
</feature>
<evidence type="ECO:0000256" key="2">
    <source>
        <dbReference type="ARBA" id="ARBA00023002"/>
    </source>
</evidence>
<dbReference type="NCBIfam" id="NF004863">
    <property type="entry name" value="PRK06223.1"/>
    <property type="match status" value="1"/>
</dbReference>
<comment type="similarity">
    <text evidence="4">Belongs to the LDH/MDH superfamily. MDH type 3 family.</text>
</comment>
<reference evidence="10 11" key="1">
    <citation type="submission" date="2020-05" db="EMBL/GenBank/DDBJ databases">
        <title>Complete genome sequencing of Campylobacter and Arcobacter type strains.</title>
        <authorList>
            <person name="Miller W.G."/>
            <person name="Yee E."/>
        </authorList>
    </citation>
    <scope>NUCLEOTIDE SEQUENCE [LARGE SCALE GENOMIC DNA]</scope>
    <source>
        <strain evidence="10 11">LMG 26156</strain>
    </source>
</reference>
<feature type="binding site" evidence="4 6">
    <location>
        <position position="91"/>
    </location>
    <ligand>
        <name>substrate</name>
    </ligand>
</feature>
<dbReference type="Pfam" id="PF00056">
    <property type="entry name" value="Ldh_1_N"/>
    <property type="match status" value="1"/>
</dbReference>
<dbReference type="GO" id="GO:0006089">
    <property type="term" value="P:lactate metabolic process"/>
    <property type="evidence" value="ECO:0007669"/>
    <property type="project" value="TreeGrafter"/>
</dbReference>
<dbReference type="InterPro" id="IPR001236">
    <property type="entry name" value="Lactate/malate_DH_N"/>
</dbReference>
<dbReference type="PIRSF" id="PIRSF000102">
    <property type="entry name" value="Lac_mal_DH"/>
    <property type="match status" value="1"/>
</dbReference>
<gene>
    <name evidence="4 10" type="primary">mdh</name>
    <name evidence="10" type="ORF">AVENP_1902</name>
</gene>
<feature type="binding site" evidence="4 7">
    <location>
        <position position="98"/>
    </location>
    <ligand>
        <name>NAD(+)</name>
        <dbReference type="ChEBI" id="CHEBI:57540"/>
    </ligand>
</feature>
<evidence type="ECO:0000256" key="7">
    <source>
        <dbReference type="PIRSR" id="PIRSR000102-3"/>
    </source>
</evidence>
<feature type="binding site" evidence="4 7">
    <location>
        <position position="36"/>
    </location>
    <ligand>
        <name>NAD(+)</name>
        <dbReference type="ChEBI" id="CHEBI:57540"/>
    </ligand>
</feature>
<dbReference type="CDD" id="cd01339">
    <property type="entry name" value="LDH-like_MDH"/>
    <property type="match status" value="1"/>
</dbReference>
<dbReference type="PANTHER" id="PTHR43128">
    <property type="entry name" value="L-2-HYDROXYCARBOXYLATE DEHYDROGENASE (NAD(P)(+))"/>
    <property type="match status" value="1"/>
</dbReference>
<dbReference type="InterPro" id="IPR001557">
    <property type="entry name" value="L-lactate/malate_DH"/>
</dbReference>
<feature type="binding site" evidence="4 6">
    <location>
        <position position="85"/>
    </location>
    <ligand>
        <name>substrate</name>
    </ligand>
</feature>
<feature type="binding site" evidence="4 6">
    <location>
        <position position="123"/>
    </location>
    <ligand>
        <name>substrate</name>
    </ligand>
</feature>
<dbReference type="PRINTS" id="PR00086">
    <property type="entry name" value="LLDHDRGNASE"/>
</dbReference>
<dbReference type="PANTHER" id="PTHR43128:SF16">
    <property type="entry name" value="L-LACTATE DEHYDROGENASE"/>
    <property type="match status" value="1"/>
</dbReference>
<dbReference type="GO" id="GO:0004459">
    <property type="term" value="F:L-lactate dehydrogenase (NAD+) activity"/>
    <property type="evidence" value="ECO:0007669"/>
    <property type="project" value="TreeGrafter"/>
</dbReference>
<dbReference type="Gene3D" id="3.90.110.10">
    <property type="entry name" value="Lactate dehydrogenase/glycoside hydrolase, family 4, C-terminal"/>
    <property type="match status" value="1"/>
</dbReference>
<evidence type="ECO:0000256" key="3">
    <source>
        <dbReference type="ARBA" id="ARBA00023027"/>
    </source>
</evidence>
<comment type="function">
    <text evidence="4">Catalyzes the reversible oxidation of malate to oxaloacetate.</text>
</comment>
<keyword evidence="1 4" id="KW-0816">Tricarboxylic acid cycle</keyword>
<dbReference type="GO" id="GO:0030060">
    <property type="term" value="F:L-malate dehydrogenase (NAD+) activity"/>
    <property type="evidence" value="ECO:0007669"/>
    <property type="project" value="UniProtKB-UniRule"/>
</dbReference>
<keyword evidence="11" id="KW-1185">Reference proteome</keyword>
<dbReference type="EMBL" id="CP053840">
    <property type="protein sequence ID" value="QKF67443.1"/>
    <property type="molecule type" value="Genomic_DNA"/>
</dbReference>
<evidence type="ECO:0000259" key="9">
    <source>
        <dbReference type="Pfam" id="PF02866"/>
    </source>
</evidence>